<dbReference type="InterPro" id="IPR001762">
    <property type="entry name" value="Disintegrin_dom"/>
</dbReference>
<comment type="caution">
    <text evidence="4">Lacks conserved residue(s) required for the propagation of feature annotation.</text>
</comment>
<dbReference type="Pfam" id="PF13688">
    <property type="entry name" value="Reprolysin_5"/>
    <property type="match status" value="1"/>
</dbReference>
<evidence type="ECO:0000259" key="7">
    <source>
        <dbReference type="PROSITE" id="PS50214"/>
    </source>
</evidence>
<organism evidence="9 10">
    <name type="scientific">Nadsonia fulvescens var. elongata DSM 6958</name>
    <dbReference type="NCBI Taxonomy" id="857566"/>
    <lineage>
        <taxon>Eukaryota</taxon>
        <taxon>Fungi</taxon>
        <taxon>Dikarya</taxon>
        <taxon>Ascomycota</taxon>
        <taxon>Saccharomycotina</taxon>
        <taxon>Dipodascomycetes</taxon>
        <taxon>Dipodascales</taxon>
        <taxon>Dipodascales incertae sedis</taxon>
        <taxon>Nadsonia</taxon>
    </lineage>
</organism>
<dbReference type="Gene3D" id="3.40.390.10">
    <property type="entry name" value="Collagenase (Catalytic Domain)"/>
    <property type="match status" value="1"/>
</dbReference>
<keyword evidence="4" id="KW-0479">Metal-binding</keyword>
<dbReference type="GO" id="GO:0046872">
    <property type="term" value="F:metal ion binding"/>
    <property type="evidence" value="ECO:0007669"/>
    <property type="project" value="UniProtKB-KW"/>
</dbReference>
<keyword evidence="4" id="KW-0862">Zinc</keyword>
<feature type="compositionally biased region" description="Polar residues" evidence="5">
    <location>
        <begin position="880"/>
        <end position="894"/>
    </location>
</feature>
<keyword evidence="6" id="KW-0812">Transmembrane</keyword>
<dbReference type="EMBL" id="KV454406">
    <property type="protein sequence ID" value="ODQ68456.1"/>
    <property type="molecule type" value="Genomic_DNA"/>
</dbReference>
<feature type="active site" evidence="4">
    <location>
        <position position="552"/>
    </location>
</feature>
<dbReference type="PROSITE" id="PS50215">
    <property type="entry name" value="ADAM_MEPRO"/>
    <property type="match status" value="1"/>
</dbReference>
<dbReference type="Pfam" id="PF00200">
    <property type="entry name" value="Disintegrin"/>
    <property type="match status" value="1"/>
</dbReference>
<dbReference type="OrthoDB" id="5951731at2759"/>
<dbReference type="PANTHER" id="PTHR11905">
    <property type="entry name" value="ADAM A DISINTEGRIN AND METALLOPROTEASE DOMAIN"/>
    <property type="match status" value="1"/>
</dbReference>
<reference evidence="9 10" key="1">
    <citation type="journal article" date="2016" name="Proc. Natl. Acad. Sci. U.S.A.">
        <title>Comparative genomics of biotechnologically important yeasts.</title>
        <authorList>
            <person name="Riley R."/>
            <person name="Haridas S."/>
            <person name="Wolfe K.H."/>
            <person name="Lopes M.R."/>
            <person name="Hittinger C.T."/>
            <person name="Goeker M."/>
            <person name="Salamov A.A."/>
            <person name="Wisecaver J.H."/>
            <person name="Long T.M."/>
            <person name="Calvey C.H."/>
            <person name="Aerts A.L."/>
            <person name="Barry K.W."/>
            <person name="Choi C."/>
            <person name="Clum A."/>
            <person name="Coughlan A.Y."/>
            <person name="Deshpande S."/>
            <person name="Douglass A.P."/>
            <person name="Hanson S.J."/>
            <person name="Klenk H.-P."/>
            <person name="LaButti K.M."/>
            <person name="Lapidus A."/>
            <person name="Lindquist E.A."/>
            <person name="Lipzen A.M."/>
            <person name="Meier-Kolthoff J.P."/>
            <person name="Ohm R.A."/>
            <person name="Otillar R.P."/>
            <person name="Pangilinan J.L."/>
            <person name="Peng Y."/>
            <person name="Rokas A."/>
            <person name="Rosa C.A."/>
            <person name="Scheuner C."/>
            <person name="Sibirny A.A."/>
            <person name="Slot J.C."/>
            <person name="Stielow J.B."/>
            <person name="Sun H."/>
            <person name="Kurtzman C.P."/>
            <person name="Blackwell M."/>
            <person name="Grigoriev I.V."/>
            <person name="Jeffries T.W."/>
        </authorList>
    </citation>
    <scope>NUCLEOTIDE SEQUENCE [LARGE SCALE GENOMIC DNA]</scope>
    <source>
        <strain evidence="9 10">DSM 6958</strain>
    </source>
</reference>
<feature type="domain" description="Peptidase M12B" evidence="8">
    <location>
        <begin position="384"/>
        <end position="613"/>
    </location>
</feature>
<dbReference type="Proteomes" id="UP000095009">
    <property type="component" value="Unassembled WGS sequence"/>
</dbReference>
<dbReference type="STRING" id="857566.A0A1E3PSQ8"/>
<accession>A0A1E3PSQ8</accession>
<gene>
    <name evidence="9" type="ORF">NADFUDRAFT_49096</name>
</gene>
<dbReference type="PROSITE" id="PS50214">
    <property type="entry name" value="DISINTEGRIN_2"/>
    <property type="match status" value="1"/>
</dbReference>
<keyword evidence="10" id="KW-1185">Reference proteome</keyword>
<evidence type="ECO:0000259" key="8">
    <source>
        <dbReference type="PROSITE" id="PS50215"/>
    </source>
</evidence>
<dbReference type="InterPro" id="IPR036436">
    <property type="entry name" value="Disintegrin_dom_sf"/>
</dbReference>
<feature type="compositionally biased region" description="Pro residues" evidence="5">
    <location>
        <begin position="909"/>
        <end position="926"/>
    </location>
</feature>
<evidence type="ECO:0000313" key="9">
    <source>
        <dbReference type="EMBL" id="ODQ68456.1"/>
    </source>
</evidence>
<keyword evidence="1" id="KW-1015">Disulfide bond</keyword>
<proteinExistence type="predicted"/>
<evidence type="ECO:0000256" key="2">
    <source>
        <dbReference type="ARBA" id="ARBA00056552"/>
    </source>
</evidence>
<comment type="function">
    <text evidence="2">Probable zinc protease.</text>
</comment>
<feature type="compositionally biased region" description="Low complexity" evidence="5">
    <location>
        <begin position="954"/>
        <end position="964"/>
    </location>
</feature>
<evidence type="ECO:0000256" key="1">
    <source>
        <dbReference type="ARBA" id="ARBA00023157"/>
    </source>
</evidence>
<dbReference type="InterPro" id="IPR001590">
    <property type="entry name" value="Peptidase_M12B"/>
</dbReference>
<sequence length="1003" mass="108716">MSLLAVIYSLTVLAYFPWLASGFSYRRTTPLSNIQPVVDTVIHTPDGEISAHSSFSLTLKIPLNNDYKTLQRRWWSSHSTTEQDTWGFGYSGSFDDFRHNIASEDIYAYLANNSYADYLSVMDEADEEVYKLVLHPNQQLVSNINVFTLDANGGMVPIDDNKEQELNTDQDVPKVFQGTAYRRVTIGRKNADNAPSQRRIPSYKYVPAGQARIFVHKTKPYPIISGTFEVKDSGFALGLPDFTYNIQPLSVYKATQDLLHQESESRLLKRAVEQCEFTRRKRDLDWNYYDEEDESNKMVAWRDIDAINPLWKGNTETFEDTFDLPVDHESKFTKRIRDIEIELFSKDNGFSSIFDKRDDIQGSGTSTTRLKDTIGNKNGCPSIKKIALVGVAADCGYVSTFSSLSEVRQHIISTFNSVSSIYETAFGISLGISSLVLADASCSNNNASITSTETIDGANQISLWNSACSNSGSDLTDRLSSFSQWRGSSPDLLHDGIASWTLLTDCGQSSTVGISWMSMLCQATPFKNGNSWSSGVNVVLKNTLETATIAHEIGHTFGAVHDCTDSTCADGNGDSSQCCPLSSSVCNAGGAYIMNPAVGGNEKAFSPCTIGNVCNNIGSNSVNTTCLTQNSNVKLIEGGVCGNGIVEEGEECDCGGEEGCIGNSCCDPTTCKFKDGSQCDDANEQCCSNCKYASASTICRDSIGPCDQAEYCTGSSTECPADVLSENGKKCTDSSVASAFASGLTCASGHCTSRDYQCVTLLANSTISSNGQELDITGACTDDSSCVLSCVDKSYGNICFTTSQNFLDGTVCKGSGTCKQGVCIGGKGGTILGNDGSIVDFLNNNKTIIIAVVCSIGGVIIIASLLGCWRRQNNRKLNKNTKFYPTGNTASSRVNTNNNNNIPMSTMAYPPPPNRSNRAAPPPPPSAQFSYNSGNQYYPPPPPSRYNPEGTYINGSNNLNLTNNQYTPPSAPPPTYQNNNSMGGSYSLDQWGNQIWTPNGRYH</sequence>
<dbReference type="InterPro" id="IPR024079">
    <property type="entry name" value="MetalloPept_cat_dom_sf"/>
</dbReference>
<evidence type="ECO:0000256" key="4">
    <source>
        <dbReference type="PROSITE-ProRule" id="PRU00276"/>
    </source>
</evidence>
<name>A0A1E3PSQ8_9ASCO</name>
<feature type="transmembrane region" description="Helical" evidence="6">
    <location>
        <begin position="848"/>
        <end position="869"/>
    </location>
</feature>
<dbReference type="PANTHER" id="PTHR11905:SF159">
    <property type="entry name" value="ADAM METALLOPROTEASE"/>
    <property type="match status" value="1"/>
</dbReference>
<feature type="binding site" evidence="4">
    <location>
        <position position="551"/>
    </location>
    <ligand>
        <name>Zn(2+)</name>
        <dbReference type="ChEBI" id="CHEBI:29105"/>
        <note>catalytic</note>
    </ligand>
</feature>
<dbReference type="GO" id="GO:0004222">
    <property type="term" value="F:metalloendopeptidase activity"/>
    <property type="evidence" value="ECO:0007669"/>
    <property type="project" value="InterPro"/>
</dbReference>
<dbReference type="Gene3D" id="4.10.70.10">
    <property type="entry name" value="Disintegrin domain"/>
    <property type="match status" value="1"/>
</dbReference>
<feature type="binding site" evidence="4">
    <location>
        <position position="555"/>
    </location>
    <ligand>
        <name>Zn(2+)</name>
        <dbReference type="ChEBI" id="CHEBI:29105"/>
        <note>catalytic</note>
    </ligand>
</feature>
<protein>
    <recommendedName>
        <fullName evidence="3">Disintegrin and metalloproteinase domain-containing protein B</fullName>
    </recommendedName>
</protein>
<dbReference type="SMART" id="SM00050">
    <property type="entry name" value="DISIN"/>
    <property type="match status" value="1"/>
</dbReference>
<keyword evidence="6" id="KW-0472">Membrane</keyword>
<feature type="region of interest" description="Disordered" evidence="5">
    <location>
        <begin position="879"/>
        <end position="984"/>
    </location>
</feature>
<feature type="domain" description="Disintegrin" evidence="7">
    <location>
        <begin position="638"/>
        <end position="727"/>
    </location>
</feature>
<evidence type="ECO:0000256" key="6">
    <source>
        <dbReference type="SAM" id="Phobius"/>
    </source>
</evidence>
<dbReference type="GO" id="GO:0006508">
    <property type="term" value="P:proteolysis"/>
    <property type="evidence" value="ECO:0007669"/>
    <property type="project" value="InterPro"/>
</dbReference>
<keyword evidence="6" id="KW-1133">Transmembrane helix</keyword>
<dbReference type="FunFam" id="4.10.70.10:FF:000003">
    <property type="entry name" value="Disintegrin and metalloproteinase domain-containing protein 17"/>
    <property type="match status" value="1"/>
</dbReference>
<dbReference type="SUPFAM" id="SSF57552">
    <property type="entry name" value="Blood coagulation inhibitor (disintegrin)"/>
    <property type="match status" value="1"/>
</dbReference>
<evidence type="ECO:0000313" key="10">
    <source>
        <dbReference type="Proteomes" id="UP000095009"/>
    </source>
</evidence>
<evidence type="ECO:0000256" key="3">
    <source>
        <dbReference type="ARBA" id="ARBA00074021"/>
    </source>
</evidence>
<evidence type="ECO:0000256" key="5">
    <source>
        <dbReference type="SAM" id="MobiDB-lite"/>
    </source>
</evidence>
<feature type="binding site" evidence="4">
    <location>
        <position position="561"/>
    </location>
    <ligand>
        <name>Zn(2+)</name>
        <dbReference type="ChEBI" id="CHEBI:29105"/>
        <note>catalytic</note>
    </ligand>
</feature>
<dbReference type="SUPFAM" id="SSF55486">
    <property type="entry name" value="Metalloproteases ('zincins'), catalytic domain"/>
    <property type="match status" value="1"/>
</dbReference>
<dbReference type="AlphaFoldDB" id="A0A1E3PSQ8"/>